<feature type="compositionally biased region" description="Polar residues" evidence="2">
    <location>
        <begin position="594"/>
        <end position="614"/>
    </location>
</feature>
<evidence type="ECO:0000313" key="5">
    <source>
        <dbReference type="Proteomes" id="UP001154078"/>
    </source>
</evidence>
<feature type="compositionally biased region" description="Polar residues" evidence="2">
    <location>
        <begin position="1380"/>
        <end position="1392"/>
    </location>
</feature>
<gene>
    <name evidence="4" type="ORF">MELIAE_LOCUS11006</name>
</gene>
<feature type="compositionally biased region" description="Pro residues" evidence="2">
    <location>
        <begin position="776"/>
        <end position="787"/>
    </location>
</feature>
<reference evidence="4" key="1">
    <citation type="submission" date="2021-12" db="EMBL/GenBank/DDBJ databases">
        <authorList>
            <person name="King R."/>
        </authorList>
    </citation>
    <scope>NUCLEOTIDE SEQUENCE</scope>
</reference>
<keyword evidence="1" id="KW-0175">Coiled coil</keyword>
<dbReference type="GO" id="GO:0034451">
    <property type="term" value="C:centriolar satellite"/>
    <property type="evidence" value="ECO:0007669"/>
    <property type="project" value="TreeGrafter"/>
</dbReference>
<evidence type="ECO:0000259" key="3">
    <source>
        <dbReference type="Pfam" id="PF15717"/>
    </source>
</evidence>
<proteinExistence type="predicted"/>
<dbReference type="GO" id="GO:0034454">
    <property type="term" value="P:microtubule anchoring at centrosome"/>
    <property type="evidence" value="ECO:0007669"/>
    <property type="project" value="InterPro"/>
</dbReference>
<feature type="compositionally biased region" description="Basic and acidic residues" evidence="2">
    <location>
        <begin position="616"/>
        <end position="628"/>
    </location>
</feature>
<feature type="region of interest" description="Disordered" evidence="2">
    <location>
        <begin position="1133"/>
        <end position="1161"/>
    </location>
</feature>
<evidence type="ECO:0000256" key="1">
    <source>
        <dbReference type="SAM" id="Coils"/>
    </source>
</evidence>
<feature type="region of interest" description="Disordered" evidence="2">
    <location>
        <begin position="865"/>
        <end position="910"/>
    </location>
</feature>
<accession>A0A9P0BE55</accession>
<feature type="compositionally biased region" description="Polar residues" evidence="2">
    <location>
        <begin position="471"/>
        <end position="482"/>
    </location>
</feature>
<dbReference type="PANTHER" id="PTHR14164:SF12">
    <property type="entry name" value="PERICENTRIOLAR MATERIAL 1 PROTEIN"/>
    <property type="match status" value="1"/>
</dbReference>
<feature type="region of interest" description="Disordered" evidence="2">
    <location>
        <begin position="766"/>
        <end position="794"/>
    </location>
</feature>
<feature type="region of interest" description="Disordered" evidence="2">
    <location>
        <begin position="1033"/>
        <end position="1067"/>
    </location>
</feature>
<evidence type="ECO:0000313" key="4">
    <source>
        <dbReference type="EMBL" id="CAH0561491.1"/>
    </source>
</evidence>
<sequence>MSDERRKTNKHCTGTVPKAKYRNNTGYSVNQRESSGSLTNNLASDLHHSDHQNFIRNPRRNPRNNYFPMDTTVDENQANGQLTPNSSCDSRRNSSTLKCDNVTKYPDKKQIEDKLSQIREYLRITSSLMATMKNTEEQLTNFSLGSPQDDTEVESVIRMNKDLKDSEAKLLDILESMEREENSGVQIVEVNGRDNVSEPSTSSRNNDNSERQEFDAIREEQMMLLKLQQSAENKLRDARLAQEKLRMAQVGNEVKNSANKKRECVSEEDFDEAIKELEERAKRLNEPRVPNSQFQDKFIQDVDALQSQIMIMHDANEERSQLIEVLDNRDQELRSQHVELQNKLQDLQNKKQQVDLLVAQMQSFDGPEVEDDVGGQVRKIVSMKDQLNKLKDMLEIVKTTENVVQNSNDSQEANELACDVCTKAENFLQNDFRNVKARPNPQNDSNMLRYDNNTNENRQKQVNKNTREQQSRGGKSRTTSINELEAKKRELEDLMGKHKAGTSNLNHDIGADTKSDFSCNNSINEGVWVPLSHLPSQSMSSNHLSSDECQDDVNEYSEIPENLHHLSHHQPAFYPMPNQPRVDYPPSNYEATRRVQSGTPERNVRGSSASTSTVYARERPRTNNEQRGNKSQINKQLQLIKSVCESMLEQQTPNNNNQQQLHQQQPTVQLRNNLTPSPLYSEPRRYASPLAAVTNVATAPALEAHPPWTNQHHQELNNYQGWLATNTLQTQSFMLNTLNQCCQMLWLQQRELHSLRNTVAALQDRVDGSSDTLPPLNNPNPPPPNPYRPQTQPPKINHVAAACSLPNLNQYNAHPQQPQQPPPPPPSNLDLTYVNQGGGSAAAPRLLDPACANNSANLNLHHHHHDNAAMHPNNSQPNSVVNHAQLPGQLWNGPALNNQVPPGNRANNYWDNFRSYSRQNLLSTKNNEVPPSGMDRSNSSSDRTNPFTLMALSKSNSEHESTSTSQENTPQRRLPFRHNETNAAAIQPDVLNVNNHSHAGKFGEHSDLTATATSDNLDDLQLSFQMLLSSYHDEGGSNHSNVSEERTSGSERARLRNEWSDDPQVETPQKSKLFDELRENVYKEVASLISANEARPHFLIQLFRDLQMIGSDSLRTKILQSIQNTITHSLVSSQNLNRPSTESHSMSTENRSDFQPNSVLWTKPRKNSTQRNLINMEHVENDIQTAFKGVVQFLNENNENVIDQDFINSFKKNLLESESFQEILSDSVFQKHFSNILNEVLGQYTGKKLSDVRVALLQNLGDFLRGELSFIQLIQETSPENCQANVSNDNANVHFKSPLFELQNNNSNSPQLHNGDLAEADQSRGEEDDAEEEGAVGGYLELPHENGDFHIVQCISDEIDVPTIDFANNAEGLDQVPTRLPTSVRSRSTTPNKDSRDGENF</sequence>
<feature type="compositionally biased region" description="Polar residues" evidence="2">
    <location>
        <begin position="440"/>
        <end position="464"/>
    </location>
</feature>
<feature type="region of interest" description="Disordered" evidence="2">
    <location>
        <begin position="587"/>
        <end position="633"/>
    </location>
</feature>
<feature type="region of interest" description="Disordered" evidence="2">
    <location>
        <begin position="922"/>
        <end position="946"/>
    </location>
</feature>
<keyword evidence="5" id="KW-1185">Reference proteome</keyword>
<dbReference type="GO" id="GO:0071539">
    <property type="term" value="P:protein localization to centrosome"/>
    <property type="evidence" value="ECO:0007669"/>
    <property type="project" value="InterPro"/>
</dbReference>
<dbReference type="Pfam" id="PF15717">
    <property type="entry name" value="PCM1_C"/>
    <property type="match status" value="1"/>
</dbReference>
<dbReference type="PANTHER" id="PTHR14164">
    <property type="entry name" value="PERICENTRIOLAR MATERIAL 1-RELATED"/>
    <property type="match status" value="1"/>
</dbReference>
<dbReference type="OrthoDB" id="2125770at2759"/>
<feature type="region of interest" description="Disordered" evidence="2">
    <location>
        <begin position="656"/>
        <end position="682"/>
    </location>
</feature>
<feature type="compositionally biased region" description="Low complexity" evidence="2">
    <location>
        <begin position="656"/>
        <end position="670"/>
    </location>
</feature>
<feature type="compositionally biased region" description="Polar residues" evidence="2">
    <location>
        <begin position="895"/>
        <end position="910"/>
    </location>
</feature>
<feature type="region of interest" description="Disordered" evidence="2">
    <location>
        <begin position="1375"/>
        <end position="1401"/>
    </location>
</feature>
<feature type="compositionally biased region" description="Polar residues" evidence="2">
    <location>
        <begin position="22"/>
        <end position="43"/>
    </location>
</feature>
<dbReference type="EMBL" id="OV121138">
    <property type="protein sequence ID" value="CAH0561491.1"/>
    <property type="molecule type" value="Genomic_DNA"/>
</dbReference>
<feature type="region of interest" description="Disordered" evidence="2">
    <location>
        <begin position="432"/>
        <end position="485"/>
    </location>
</feature>
<feature type="region of interest" description="Disordered" evidence="2">
    <location>
        <begin position="809"/>
        <end position="847"/>
    </location>
</feature>
<dbReference type="GO" id="GO:0036064">
    <property type="term" value="C:ciliary basal body"/>
    <property type="evidence" value="ECO:0007669"/>
    <property type="project" value="TreeGrafter"/>
</dbReference>
<feature type="compositionally biased region" description="Polar residues" evidence="2">
    <location>
        <begin position="1302"/>
        <end position="1312"/>
    </location>
</feature>
<protein>
    <recommendedName>
        <fullName evidence="3">Pericentriolar material 1 protein C-terminal domain-containing protein</fullName>
    </recommendedName>
</protein>
<organism evidence="4 5">
    <name type="scientific">Brassicogethes aeneus</name>
    <name type="common">Rape pollen beetle</name>
    <name type="synonym">Meligethes aeneus</name>
    <dbReference type="NCBI Taxonomy" id="1431903"/>
    <lineage>
        <taxon>Eukaryota</taxon>
        <taxon>Metazoa</taxon>
        <taxon>Ecdysozoa</taxon>
        <taxon>Arthropoda</taxon>
        <taxon>Hexapoda</taxon>
        <taxon>Insecta</taxon>
        <taxon>Pterygota</taxon>
        <taxon>Neoptera</taxon>
        <taxon>Endopterygota</taxon>
        <taxon>Coleoptera</taxon>
        <taxon>Polyphaga</taxon>
        <taxon>Cucujiformia</taxon>
        <taxon>Nitidulidae</taxon>
        <taxon>Meligethinae</taxon>
        <taxon>Brassicogethes</taxon>
    </lineage>
</organism>
<feature type="compositionally biased region" description="Pro residues" evidence="2">
    <location>
        <begin position="818"/>
        <end position="827"/>
    </location>
</feature>
<dbReference type="InterPro" id="IPR024138">
    <property type="entry name" value="Pericentriolar_Pcm1"/>
</dbReference>
<name>A0A9P0BE55_BRAAE</name>
<evidence type="ECO:0000256" key="2">
    <source>
        <dbReference type="SAM" id="MobiDB-lite"/>
    </source>
</evidence>
<feature type="compositionally biased region" description="Basic and acidic residues" evidence="2">
    <location>
        <begin position="1033"/>
        <end position="1059"/>
    </location>
</feature>
<feature type="compositionally biased region" description="Polar residues" evidence="2">
    <location>
        <begin position="1133"/>
        <end position="1160"/>
    </location>
</feature>
<dbReference type="InterPro" id="IPR031446">
    <property type="entry name" value="PCM1_C"/>
</dbReference>
<feature type="coiled-coil region" evidence="1">
    <location>
        <begin position="323"/>
        <end position="400"/>
    </location>
</feature>
<feature type="domain" description="Pericentriolar material 1 protein C-terminal" evidence="3">
    <location>
        <begin position="1073"/>
        <end position="1158"/>
    </location>
</feature>
<feature type="region of interest" description="Disordered" evidence="2">
    <location>
        <begin position="1"/>
        <end position="95"/>
    </location>
</feature>
<dbReference type="GO" id="GO:1905515">
    <property type="term" value="P:non-motile cilium assembly"/>
    <property type="evidence" value="ECO:0007669"/>
    <property type="project" value="TreeGrafter"/>
</dbReference>
<feature type="region of interest" description="Disordered" evidence="2">
    <location>
        <begin position="182"/>
        <end position="211"/>
    </location>
</feature>
<feature type="compositionally biased region" description="Polar residues" evidence="2">
    <location>
        <begin position="197"/>
        <end position="206"/>
    </location>
</feature>
<feature type="region of interest" description="Disordered" evidence="2">
    <location>
        <begin position="1302"/>
        <end position="1334"/>
    </location>
</feature>
<feature type="compositionally biased region" description="Polar residues" evidence="2">
    <location>
        <begin position="74"/>
        <end position="95"/>
    </location>
</feature>
<dbReference type="Proteomes" id="UP001154078">
    <property type="component" value="Chromosome 7"/>
</dbReference>